<dbReference type="AlphaFoldDB" id="A0ABD0K7H0"/>
<proteinExistence type="predicted"/>
<dbReference type="EMBL" id="JACVVK020000237">
    <property type="protein sequence ID" value="KAK7482836.1"/>
    <property type="molecule type" value="Genomic_DNA"/>
</dbReference>
<comment type="caution">
    <text evidence="1">The sequence shown here is derived from an EMBL/GenBank/DDBJ whole genome shotgun (WGS) entry which is preliminary data.</text>
</comment>
<keyword evidence="2" id="KW-1185">Reference proteome</keyword>
<gene>
    <name evidence="1" type="ORF">BaRGS_00025869</name>
</gene>
<name>A0ABD0K7H0_9CAEN</name>
<reference evidence="1 2" key="1">
    <citation type="journal article" date="2023" name="Sci. Data">
        <title>Genome assembly of the Korean intertidal mud-creeper Batillaria attramentaria.</title>
        <authorList>
            <person name="Patra A.K."/>
            <person name="Ho P.T."/>
            <person name="Jun S."/>
            <person name="Lee S.J."/>
            <person name="Kim Y."/>
            <person name="Won Y.J."/>
        </authorList>
    </citation>
    <scope>NUCLEOTIDE SEQUENCE [LARGE SCALE GENOMIC DNA]</scope>
    <source>
        <strain evidence="1">Wonlab-2016</strain>
    </source>
</reference>
<evidence type="ECO:0000313" key="2">
    <source>
        <dbReference type="Proteomes" id="UP001519460"/>
    </source>
</evidence>
<organism evidence="1 2">
    <name type="scientific">Batillaria attramentaria</name>
    <dbReference type="NCBI Taxonomy" id="370345"/>
    <lineage>
        <taxon>Eukaryota</taxon>
        <taxon>Metazoa</taxon>
        <taxon>Spiralia</taxon>
        <taxon>Lophotrochozoa</taxon>
        <taxon>Mollusca</taxon>
        <taxon>Gastropoda</taxon>
        <taxon>Caenogastropoda</taxon>
        <taxon>Sorbeoconcha</taxon>
        <taxon>Cerithioidea</taxon>
        <taxon>Batillariidae</taxon>
        <taxon>Batillaria</taxon>
    </lineage>
</organism>
<evidence type="ECO:0000313" key="1">
    <source>
        <dbReference type="EMBL" id="KAK7482836.1"/>
    </source>
</evidence>
<accession>A0ABD0K7H0</accession>
<sequence length="91" mass="10074">MGAGESRWLVTWLHPRFISRASITDPTDVSQLGDGRGTQKAGVDVGSRAPLWLRLSVNQRQAWDDLKVLSEGDVYANGKVLVLQELLLLFP</sequence>
<dbReference type="Proteomes" id="UP001519460">
    <property type="component" value="Unassembled WGS sequence"/>
</dbReference>
<protein>
    <submittedName>
        <fullName evidence="1">Uncharacterized protein</fullName>
    </submittedName>
</protein>